<organism evidence="1">
    <name type="scientific">Lepeophtheirus salmonis</name>
    <name type="common">Salmon louse</name>
    <name type="synonym">Caligus salmonis</name>
    <dbReference type="NCBI Taxonomy" id="72036"/>
    <lineage>
        <taxon>Eukaryota</taxon>
        <taxon>Metazoa</taxon>
        <taxon>Ecdysozoa</taxon>
        <taxon>Arthropoda</taxon>
        <taxon>Crustacea</taxon>
        <taxon>Multicrustacea</taxon>
        <taxon>Hexanauplia</taxon>
        <taxon>Copepoda</taxon>
        <taxon>Siphonostomatoida</taxon>
        <taxon>Caligidae</taxon>
        <taxon>Lepeophtheirus</taxon>
    </lineage>
</organism>
<name>A0A0K2U900_LEPSM</name>
<evidence type="ECO:0000313" key="1">
    <source>
        <dbReference type="EMBL" id="CDW34718.1"/>
    </source>
</evidence>
<dbReference type="AlphaFoldDB" id="A0A0K2U900"/>
<proteinExistence type="predicted"/>
<sequence length="270" mass="30304">MVATSPVASAVRTLSNLSEFGMNGVLNEGFDSYFINNDSLVSECAAKSEKQLPLLDFKSAFSDFETHKSSDISFNDTLEYEDANMHHNQLIDGHMTNNNYSSCAPKDPLEFMSSQSGSSSASSASSLSNHNFSDQQQFDVHGMESFDILKEFSDFHYLSNHSNPPNQLNVRCHEMHNPLHCSTEGGITFSSKNCSNSSARDHQHVSNSCSNFSWQNDGLKYFVMDFQHLMLLYDCHPCAFFSLMELTSKGEKLNIRNVLSNRYSTVEFSK</sequence>
<dbReference type="EMBL" id="HACA01017357">
    <property type="protein sequence ID" value="CDW34718.1"/>
    <property type="molecule type" value="Transcribed_RNA"/>
</dbReference>
<reference evidence="1" key="1">
    <citation type="submission" date="2014-05" db="EMBL/GenBank/DDBJ databases">
        <authorList>
            <person name="Chronopoulou M."/>
        </authorList>
    </citation>
    <scope>NUCLEOTIDE SEQUENCE</scope>
    <source>
        <tissue evidence="1">Whole organism</tissue>
    </source>
</reference>
<protein>
    <submittedName>
        <fullName evidence="1">Uncharacterized protein</fullName>
    </submittedName>
</protein>
<accession>A0A0K2U900</accession>
<dbReference type="OrthoDB" id="407555at2759"/>